<dbReference type="PANTHER" id="PTHR11764">
    <property type="entry name" value="TERPENE CYCLASE/MUTASE FAMILY MEMBER"/>
    <property type="match status" value="1"/>
</dbReference>
<evidence type="ECO:0000259" key="5">
    <source>
        <dbReference type="Pfam" id="PF13249"/>
    </source>
</evidence>
<keyword evidence="1" id="KW-0677">Repeat</keyword>
<dbReference type="Pfam" id="PF13243">
    <property type="entry name" value="SQHop_cyclase_C"/>
    <property type="match status" value="2"/>
</dbReference>
<dbReference type="STRING" id="1429867.A0A0G4PTQ2"/>
<evidence type="ECO:0000313" key="7">
    <source>
        <dbReference type="EMBL" id="CRL29798.1"/>
    </source>
</evidence>
<evidence type="ECO:0000313" key="8">
    <source>
        <dbReference type="Proteomes" id="UP000053732"/>
    </source>
</evidence>
<feature type="compositionally biased region" description="Low complexity" evidence="2">
    <location>
        <begin position="1"/>
        <end position="17"/>
    </location>
</feature>
<evidence type="ECO:0000256" key="2">
    <source>
        <dbReference type="SAM" id="MobiDB-lite"/>
    </source>
</evidence>
<dbReference type="GO" id="GO:0016866">
    <property type="term" value="F:intramolecular transferase activity"/>
    <property type="evidence" value="ECO:0007669"/>
    <property type="project" value="InterPro"/>
</dbReference>
<dbReference type="InterPro" id="IPR032697">
    <property type="entry name" value="SQ_cyclase_N"/>
</dbReference>
<evidence type="ECO:0000256" key="1">
    <source>
        <dbReference type="ARBA" id="ARBA00022737"/>
    </source>
</evidence>
<keyword evidence="3" id="KW-0812">Transmembrane</keyword>
<feature type="region of interest" description="Disordered" evidence="2">
    <location>
        <begin position="1"/>
        <end position="21"/>
    </location>
</feature>
<dbReference type="InterPro" id="IPR018333">
    <property type="entry name" value="Squalene_cyclase"/>
</dbReference>
<feature type="transmembrane region" description="Helical" evidence="3">
    <location>
        <begin position="877"/>
        <end position="900"/>
    </location>
</feature>
<dbReference type="GO" id="GO:0005811">
    <property type="term" value="C:lipid droplet"/>
    <property type="evidence" value="ECO:0007669"/>
    <property type="project" value="InterPro"/>
</dbReference>
<name>A0A0G4PTQ2_PENC3</name>
<feature type="transmembrane region" description="Helical" evidence="3">
    <location>
        <begin position="776"/>
        <end position="797"/>
    </location>
</feature>
<keyword evidence="3" id="KW-1133">Transmembrane helix</keyword>
<dbReference type="Gene3D" id="1.50.10.20">
    <property type="match status" value="2"/>
</dbReference>
<dbReference type="EMBL" id="HG793173">
    <property type="protein sequence ID" value="CRL29798.1"/>
    <property type="molecule type" value="Genomic_DNA"/>
</dbReference>
<accession>A0A0G4PTQ2</accession>
<feature type="transmembrane region" description="Helical" evidence="3">
    <location>
        <begin position="844"/>
        <end position="865"/>
    </location>
</feature>
<sequence length="997" mass="110798">MATLTTTMATTATMATAEDSQPLEAQARTALTKATNYAWEIFSNRHWCSELESNVTVTCEHIFFLYVLYQHIDPEEGSQYWQWLLSQQNADGSWGIAPNYPGDISTSAEAYLALRIIGMSPDSPELSRARTFIRAAGGLSKMRMFTRIFFAEFGLVPWTAIPQLPAEFIFVPAHFPISIYRLASWARSNVVPLLIIAHHRPLYPLPNGLYKQNPFLDELWLDPATKPLPYGSLDPTDPVAFVFTILEKALSYLGGLRRSPTRGYARRRCIQWILQHQEKSGDWAGIIPPMHAGIKALLLEGYKLHDEPIQLGLAAIERFTWTDNRGKRLQCCISPVWDTVLMVRALQDTPASLGIKSDPRIADALAWTAENQHRGPEGDWRAYKPNIPVGGWAFEYHNTWYPDIDDTAAAVLAFLTHDPATARSRLVRNAVLWIIGMQNADGGWAAFDHENNRLFLNKIPFSDMESLCDPSTPDVTGRTIECLGMLRDLLMRPVEHAEKGEKYGYLYGGGDATADAHLLQITNTACARAIPYLIRTQEATGAWYGRWAVNYVYGTCLVLCGLQYFKHDPTFALEIQAMAARAVKWLKQVQNSNGGWGESLLSYREPWRAGCGPSTPSQTAWALMGILTVYGGEDRSVQRGVRHLVDTQDDILSQGDGGAAAWTEREFTSTGFPNHFYISYTLYRVYFPITVLGRYLSLVEGGQEKEKGFSLPFSSVSACGLGLFDRRLNYMPYNWLPKMDDFIYMTSGLLIAQLVLYAPLTLPTLYLLFRHGKHGLLAWLYLLAFCILRVTGAAMGVNDPHNAGAQIISSIGLSPLLLSIDGVLHESRIYYVSTSKRTEWTFMALIHILVATGVAMVGVGAGGLVGDTPKSSDLSNIKVGMVLLEVAWGMLALWGLWTLWNGTGGGRKSAGNRGAPAGLAAREGWLMPRYTAPNRHPRRPCPHRDFSGIYACRGIHTARGSKPDDREFGCSCCVGIFTRVVRGDCFGVRWVCDQGSG</sequence>
<keyword evidence="8" id="KW-1185">Reference proteome</keyword>
<feature type="domain" description="Squalene cyclase C-terminal" evidence="4">
    <location>
        <begin position="333"/>
        <end position="488"/>
    </location>
</feature>
<dbReference type="InterPro" id="IPR008930">
    <property type="entry name" value="Terpenoid_cyclase/PrenylTrfase"/>
</dbReference>
<dbReference type="InterPro" id="IPR032696">
    <property type="entry name" value="SQ_cyclase_C"/>
</dbReference>
<feature type="transmembrane region" description="Helical" evidence="3">
    <location>
        <begin position="803"/>
        <end position="824"/>
    </location>
</feature>
<feature type="transmembrane region" description="Helical" evidence="3">
    <location>
        <begin position="744"/>
        <end position="769"/>
    </location>
</feature>
<dbReference type="Pfam" id="PF13249">
    <property type="entry name" value="SQHop_cyclase_N"/>
    <property type="match status" value="1"/>
</dbReference>
<protein>
    <submittedName>
        <fullName evidence="7">Squalene cyclase</fullName>
    </submittedName>
</protein>
<dbReference type="Proteomes" id="UP000053732">
    <property type="component" value="Unassembled WGS sequence"/>
</dbReference>
<evidence type="ECO:0000256" key="3">
    <source>
        <dbReference type="SAM" id="Phobius"/>
    </source>
</evidence>
<reference evidence="7 8" key="1">
    <citation type="journal article" date="2014" name="Nat. Commun.">
        <title>Multiple recent horizontal transfers of a large genomic region in cheese making fungi.</title>
        <authorList>
            <person name="Cheeseman K."/>
            <person name="Ropars J."/>
            <person name="Renault P."/>
            <person name="Dupont J."/>
            <person name="Gouzy J."/>
            <person name="Branca A."/>
            <person name="Abraham A.L."/>
            <person name="Ceppi M."/>
            <person name="Conseiller E."/>
            <person name="Debuchy R."/>
            <person name="Malagnac F."/>
            <person name="Goarin A."/>
            <person name="Silar P."/>
            <person name="Lacoste S."/>
            <person name="Sallet E."/>
            <person name="Bensimon A."/>
            <person name="Giraud T."/>
            <person name="Brygoo Y."/>
        </authorList>
    </citation>
    <scope>NUCLEOTIDE SEQUENCE [LARGE SCALE GENOMIC DNA]</scope>
    <source>
        <strain evidence="8">FM 013</strain>
    </source>
</reference>
<dbReference type="PANTHER" id="PTHR11764:SF82">
    <property type="entry name" value="TERPENE CYCLASE_MUTASE FAMILY MEMBER"/>
    <property type="match status" value="1"/>
</dbReference>
<dbReference type="Pfam" id="PF24800">
    <property type="entry name" value="DUF7702"/>
    <property type="match status" value="1"/>
</dbReference>
<feature type="domain" description="Squalene cyclase C-terminal" evidence="4">
    <location>
        <begin position="522"/>
        <end position="696"/>
    </location>
</feature>
<organism evidence="7 8">
    <name type="scientific">Penicillium camemberti (strain FM 013)</name>
    <dbReference type="NCBI Taxonomy" id="1429867"/>
    <lineage>
        <taxon>Eukaryota</taxon>
        <taxon>Fungi</taxon>
        <taxon>Dikarya</taxon>
        <taxon>Ascomycota</taxon>
        <taxon>Pezizomycotina</taxon>
        <taxon>Eurotiomycetes</taxon>
        <taxon>Eurotiomycetidae</taxon>
        <taxon>Eurotiales</taxon>
        <taxon>Aspergillaceae</taxon>
        <taxon>Penicillium</taxon>
    </lineage>
</organism>
<dbReference type="SUPFAM" id="SSF48239">
    <property type="entry name" value="Terpenoid cyclases/Protein prenyltransferases"/>
    <property type="match status" value="2"/>
</dbReference>
<gene>
    <name evidence="7" type="ORF">PCAMFM013_S040g000024</name>
</gene>
<dbReference type="NCBIfam" id="TIGR01787">
    <property type="entry name" value="squalene_cyclas"/>
    <property type="match status" value="1"/>
</dbReference>
<evidence type="ECO:0000259" key="4">
    <source>
        <dbReference type="Pfam" id="PF13243"/>
    </source>
</evidence>
<evidence type="ECO:0000259" key="6">
    <source>
        <dbReference type="Pfam" id="PF24800"/>
    </source>
</evidence>
<proteinExistence type="predicted"/>
<dbReference type="SFLD" id="SFLDG01016">
    <property type="entry name" value="Prenyltransferase_Like_2"/>
    <property type="match status" value="1"/>
</dbReference>
<dbReference type="AlphaFoldDB" id="A0A0G4PTQ2"/>
<feature type="domain" description="Squalene cyclase N-terminal" evidence="5">
    <location>
        <begin position="43"/>
        <end position="324"/>
    </location>
</feature>
<dbReference type="GO" id="GO:0016104">
    <property type="term" value="P:triterpenoid biosynthetic process"/>
    <property type="evidence" value="ECO:0007669"/>
    <property type="project" value="InterPro"/>
</dbReference>
<dbReference type="InterPro" id="IPR056119">
    <property type="entry name" value="DUF7702"/>
</dbReference>
<keyword evidence="3" id="KW-0472">Membrane</keyword>
<feature type="domain" description="DUF7702" evidence="6">
    <location>
        <begin position="746"/>
        <end position="901"/>
    </location>
</feature>